<keyword evidence="5" id="KW-0408">Iron</keyword>
<dbReference type="InterPro" id="IPR042098">
    <property type="entry name" value="TauD-like_sf"/>
</dbReference>
<accession>A0A382BQM9</accession>
<dbReference type="PANTHER" id="PTHR30468">
    <property type="entry name" value="ALPHA-KETOGLUTARATE-DEPENDENT SULFONATE DIOXYGENASE"/>
    <property type="match status" value="1"/>
</dbReference>
<evidence type="ECO:0000313" key="7">
    <source>
        <dbReference type="EMBL" id="SVB16140.1"/>
    </source>
</evidence>
<evidence type="ECO:0000259" key="6">
    <source>
        <dbReference type="Pfam" id="PF02668"/>
    </source>
</evidence>
<reference evidence="7" key="1">
    <citation type="submission" date="2018-05" db="EMBL/GenBank/DDBJ databases">
        <authorList>
            <person name="Lanie J.A."/>
            <person name="Ng W.-L."/>
            <person name="Kazmierczak K.M."/>
            <person name="Andrzejewski T.M."/>
            <person name="Davidsen T.M."/>
            <person name="Wayne K.J."/>
            <person name="Tettelin H."/>
            <person name="Glass J.I."/>
            <person name="Rusch D."/>
            <person name="Podicherti R."/>
            <person name="Tsui H.-C.T."/>
            <person name="Winkler M.E."/>
        </authorList>
    </citation>
    <scope>NUCLEOTIDE SEQUENCE</scope>
</reference>
<dbReference type="InterPro" id="IPR003819">
    <property type="entry name" value="TauD/TfdA-like"/>
</dbReference>
<dbReference type="GO" id="GO:0006790">
    <property type="term" value="P:sulfur compound metabolic process"/>
    <property type="evidence" value="ECO:0007669"/>
    <property type="project" value="TreeGrafter"/>
</dbReference>
<dbReference type="Pfam" id="PF02668">
    <property type="entry name" value="TauD"/>
    <property type="match status" value="1"/>
</dbReference>
<evidence type="ECO:0000256" key="1">
    <source>
        <dbReference type="ARBA" id="ARBA00005896"/>
    </source>
</evidence>
<organism evidence="7">
    <name type="scientific">marine metagenome</name>
    <dbReference type="NCBI Taxonomy" id="408172"/>
    <lineage>
        <taxon>unclassified sequences</taxon>
        <taxon>metagenomes</taxon>
        <taxon>ecological metagenomes</taxon>
    </lineage>
</organism>
<sequence>MITRLLSDHTGVEVIGVDLTTSLNDEVKSELIDAFHRHLVLVIRNQSLDPRQMLGAVGIFGEVFNQHNKLFSIPDCPQIHYLSNEDHYPDGNRYIPGAGYHTDHSNALQPPKATVLFAKNLPKTGGDTQFVNMYSAYADLPDTMKLRIANLKAEHVYQSRHSTRKLMALSDDSAKNVPNAVAHPLVRTHPETGRKALYINPIRIDSIEGLSEPEMLFLMDELMEHATNEKYQYRHQWRLGDLVMWDNRCLLHKANGDYDMSQLRYLYRVMLKGDRPI</sequence>
<dbReference type="EMBL" id="UINC01030930">
    <property type="protein sequence ID" value="SVB16140.1"/>
    <property type="molecule type" value="Genomic_DNA"/>
</dbReference>
<keyword evidence="2" id="KW-0479">Metal-binding</keyword>
<dbReference type="Gene3D" id="3.60.130.10">
    <property type="entry name" value="Clavaminate synthase-like"/>
    <property type="match status" value="1"/>
</dbReference>
<dbReference type="GO" id="GO:0046872">
    <property type="term" value="F:metal ion binding"/>
    <property type="evidence" value="ECO:0007669"/>
    <property type="project" value="UniProtKB-KW"/>
</dbReference>
<proteinExistence type="inferred from homology"/>
<dbReference type="PANTHER" id="PTHR30468:SF1">
    <property type="entry name" value="ALPHA-KETOGLUTARATE-DEPENDENT SULFONATE DIOXYGENASE"/>
    <property type="match status" value="1"/>
</dbReference>
<evidence type="ECO:0000256" key="2">
    <source>
        <dbReference type="ARBA" id="ARBA00022723"/>
    </source>
</evidence>
<feature type="domain" description="TauD/TfdA-like" evidence="6">
    <location>
        <begin position="7"/>
        <end position="270"/>
    </location>
</feature>
<evidence type="ECO:0000256" key="4">
    <source>
        <dbReference type="ARBA" id="ARBA00023002"/>
    </source>
</evidence>
<keyword evidence="4" id="KW-0560">Oxidoreductase</keyword>
<dbReference type="GO" id="GO:0000908">
    <property type="term" value="F:taurine dioxygenase activity"/>
    <property type="evidence" value="ECO:0007669"/>
    <property type="project" value="TreeGrafter"/>
</dbReference>
<protein>
    <recommendedName>
        <fullName evidence="6">TauD/TfdA-like domain-containing protein</fullName>
    </recommendedName>
</protein>
<gene>
    <name evidence="7" type="ORF">METZ01_LOCUS168994</name>
</gene>
<name>A0A382BQM9_9ZZZZ</name>
<keyword evidence="3" id="KW-0223">Dioxygenase</keyword>
<dbReference type="SUPFAM" id="SSF51197">
    <property type="entry name" value="Clavaminate synthase-like"/>
    <property type="match status" value="1"/>
</dbReference>
<dbReference type="AlphaFoldDB" id="A0A382BQM9"/>
<dbReference type="InterPro" id="IPR051323">
    <property type="entry name" value="AtsK-like"/>
</dbReference>
<evidence type="ECO:0000256" key="5">
    <source>
        <dbReference type="ARBA" id="ARBA00023004"/>
    </source>
</evidence>
<evidence type="ECO:0000256" key="3">
    <source>
        <dbReference type="ARBA" id="ARBA00022964"/>
    </source>
</evidence>
<dbReference type="GO" id="GO:0005737">
    <property type="term" value="C:cytoplasm"/>
    <property type="evidence" value="ECO:0007669"/>
    <property type="project" value="TreeGrafter"/>
</dbReference>
<comment type="similarity">
    <text evidence="1">Belongs to the TfdA dioxygenase family.</text>
</comment>